<dbReference type="EMBL" id="DWYR01000025">
    <property type="protein sequence ID" value="HJA99516.1"/>
    <property type="molecule type" value="Genomic_DNA"/>
</dbReference>
<dbReference type="Proteomes" id="UP000824259">
    <property type="component" value="Unassembled WGS sequence"/>
</dbReference>
<dbReference type="Gene3D" id="1.25.40.10">
    <property type="entry name" value="Tetratricopeptide repeat domain"/>
    <property type="match status" value="1"/>
</dbReference>
<dbReference type="PANTHER" id="PTHR44858:SF1">
    <property type="entry name" value="UDP-N-ACETYLGLUCOSAMINE--PEPTIDE N-ACETYLGLUCOSAMINYLTRANSFERASE SPINDLY-RELATED"/>
    <property type="match status" value="1"/>
</dbReference>
<evidence type="ECO:0000313" key="6">
    <source>
        <dbReference type="EMBL" id="HJA99516.1"/>
    </source>
</evidence>
<feature type="chain" id="PRO_5038723534" evidence="5">
    <location>
        <begin position="25"/>
        <end position="400"/>
    </location>
</feature>
<organism evidence="6 7">
    <name type="scientific">Candidatus Alistipes avicola</name>
    <dbReference type="NCBI Taxonomy" id="2838432"/>
    <lineage>
        <taxon>Bacteria</taxon>
        <taxon>Pseudomonadati</taxon>
        <taxon>Bacteroidota</taxon>
        <taxon>Bacteroidia</taxon>
        <taxon>Bacteroidales</taxon>
        <taxon>Rikenellaceae</taxon>
        <taxon>Alistipes</taxon>
    </lineage>
</organism>
<accession>A0A9D2L590</accession>
<feature type="region of interest" description="Disordered" evidence="4">
    <location>
        <begin position="374"/>
        <end position="400"/>
    </location>
</feature>
<comment type="caution">
    <text evidence="6">The sequence shown here is derived from an EMBL/GenBank/DDBJ whole genome shotgun (WGS) entry which is preliminary data.</text>
</comment>
<dbReference type="PROSITE" id="PS50005">
    <property type="entry name" value="TPR"/>
    <property type="match status" value="2"/>
</dbReference>
<dbReference type="Pfam" id="PF13181">
    <property type="entry name" value="TPR_8"/>
    <property type="match status" value="1"/>
</dbReference>
<evidence type="ECO:0000256" key="2">
    <source>
        <dbReference type="ARBA" id="ARBA00022803"/>
    </source>
</evidence>
<keyword evidence="2 3" id="KW-0802">TPR repeat</keyword>
<evidence type="ECO:0000256" key="3">
    <source>
        <dbReference type="PROSITE-ProRule" id="PRU00339"/>
    </source>
</evidence>
<evidence type="ECO:0000256" key="4">
    <source>
        <dbReference type="SAM" id="MobiDB-lite"/>
    </source>
</evidence>
<reference evidence="6" key="1">
    <citation type="journal article" date="2021" name="PeerJ">
        <title>Extensive microbial diversity within the chicken gut microbiome revealed by metagenomics and culture.</title>
        <authorList>
            <person name="Gilroy R."/>
            <person name="Ravi A."/>
            <person name="Getino M."/>
            <person name="Pursley I."/>
            <person name="Horton D.L."/>
            <person name="Alikhan N.F."/>
            <person name="Baker D."/>
            <person name="Gharbi K."/>
            <person name="Hall N."/>
            <person name="Watson M."/>
            <person name="Adriaenssens E.M."/>
            <person name="Foster-Nyarko E."/>
            <person name="Jarju S."/>
            <person name="Secka A."/>
            <person name="Antonio M."/>
            <person name="Oren A."/>
            <person name="Chaudhuri R.R."/>
            <person name="La Ragione R."/>
            <person name="Hildebrand F."/>
            <person name="Pallen M.J."/>
        </authorList>
    </citation>
    <scope>NUCLEOTIDE SEQUENCE</scope>
    <source>
        <strain evidence="6">CHK169-11906</strain>
    </source>
</reference>
<dbReference type="InterPro" id="IPR019734">
    <property type="entry name" value="TPR_rpt"/>
</dbReference>
<feature type="repeat" description="TPR" evidence="3">
    <location>
        <begin position="32"/>
        <end position="65"/>
    </location>
</feature>
<gene>
    <name evidence="6" type="ORF">H9779_07970</name>
</gene>
<dbReference type="Pfam" id="PF14559">
    <property type="entry name" value="TPR_19"/>
    <property type="match status" value="1"/>
</dbReference>
<feature type="compositionally biased region" description="Polar residues" evidence="4">
    <location>
        <begin position="386"/>
        <end position="400"/>
    </location>
</feature>
<dbReference type="PANTHER" id="PTHR44858">
    <property type="entry name" value="TETRATRICOPEPTIDE REPEAT PROTEIN 6"/>
    <property type="match status" value="1"/>
</dbReference>
<protein>
    <submittedName>
        <fullName evidence="6">Tetratricopeptide repeat protein</fullName>
    </submittedName>
</protein>
<dbReference type="InterPro" id="IPR011990">
    <property type="entry name" value="TPR-like_helical_dom_sf"/>
</dbReference>
<feature type="repeat" description="TPR" evidence="3">
    <location>
        <begin position="100"/>
        <end position="133"/>
    </location>
</feature>
<dbReference type="InterPro" id="IPR050498">
    <property type="entry name" value="Ycf3"/>
</dbReference>
<dbReference type="SMART" id="SM00028">
    <property type="entry name" value="TPR"/>
    <property type="match status" value="4"/>
</dbReference>
<dbReference type="AlphaFoldDB" id="A0A9D2L590"/>
<keyword evidence="1" id="KW-0677">Repeat</keyword>
<evidence type="ECO:0000256" key="1">
    <source>
        <dbReference type="ARBA" id="ARBA00022737"/>
    </source>
</evidence>
<reference evidence="6" key="2">
    <citation type="submission" date="2021-04" db="EMBL/GenBank/DDBJ databases">
        <authorList>
            <person name="Gilroy R."/>
        </authorList>
    </citation>
    <scope>NUCLEOTIDE SEQUENCE</scope>
    <source>
        <strain evidence="6">CHK169-11906</strain>
    </source>
</reference>
<dbReference type="SUPFAM" id="SSF48452">
    <property type="entry name" value="TPR-like"/>
    <property type="match status" value="1"/>
</dbReference>
<evidence type="ECO:0000313" key="7">
    <source>
        <dbReference type="Proteomes" id="UP000824259"/>
    </source>
</evidence>
<feature type="signal peptide" evidence="5">
    <location>
        <begin position="1"/>
        <end position="24"/>
    </location>
</feature>
<proteinExistence type="predicted"/>
<keyword evidence="5" id="KW-0732">Signal</keyword>
<evidence type="ECO:0000256" key="5">
    <source>
        <dbReference type="SAM" id="SignalP"/>
    </source>
</evidence>
<sequence length="400" mass="45258">MKKATLCLLACLLYSLPAIQNASAQLPDGQTIVTLTAEAVGLMDNGEPDEAIRLLEDALELDPDNYACQYEMAYAYYVKQNYTKAIKLLKPLTKHPDCNALLYQLLGNAYDMQGNSNKALKTYEAGLERFPDAGPLYLERGTVLGLQGHLSDAVKSYVTGIKVDPLFASNYYRAAQFYSLTIAPVMGMYFAEIFMILEPDGTRNAEMSRLLFDSYKKHLTMQEDGTLKAQFCDDEFYIATVAIVLNNPTAPTFPFEMLYDKGVIAAVESETQVDLASLNRIRTRFFSFCWKNMADIQKSLETYDYPDLSSFFSFIREVEQAGHLEAYNYWVLREGNWDEFQAWYKQDPQKLTAFAEWFEEHDMKIVDPQELLNELQAEAEEKTDTTESGVSSGETGASSM</sequence>
<name>A0A9D2L590_9BACT</name>